<gene>
    <name evidence="1" type="ORF">GP2143_02804</name>
</gene>
<accession>A0YEI2</accession>
<dbReference type="EMBL" id="AAVT01000006">
    <property type="protein sequence ID" value="EAW30818.1"/>
    <property type="molecule type" value="Genomic_DNA"/>
</dbReference>
<dbReference type="OrthoDB" id="5174360at2"/>
<evidence type="ECO:0000313" key="2">
    <source>
        <dbReference type="Proteomes" id="UP000004931"/>
    </source>
</evidence>
<comment type="caution">
    <text evidence="1">The sequence shown here is derived from an EMBL/GenBank/DDBJ whole genome shotgun (WGS) entry which is preliminary data.</text>
</comment>
<sequence>MTNKLANWQATAFNQSEDSSNQIHSDEMAKTYGFKGGLVPGVTVSAYLIHPAIEAWGTDWLKHGAAKVVVEKPLYDGYDFTVDVTDADETSYQATLTDQAGTQNATGTMRLNRTAAAPPTMRGDVPLAKNQPIANATREEMEKLQALGMKALQVRWNENNNMATYLKNRQTMPDLHNTAGAGYANAAFMLSLSNWVLAGNAYMNPWIHLQTESQNYAIVENNTELHVECDIRDLFEKKGHQFVDLNVDVYALKTAQPVMTTMLRAIYQLRPAV</sequence>
<dbReference type="Proteomes" id="UP000004931">
    <property type="component" value="Unassembled WGS sequence"/>
</dbReference>
<dbReference type="STRING" id="247633.GP2143_02804"/>
<dbReference type="Gene3D" id="3.10.129.10">
    <property type="entry name" value="Hotdog Thioesterase"/>
    <property type="match status" value="1"/>
</dbReference>
<dbReference type="eggNOG" id="COG2030">
    <property type="taxonomic scope" value="Bacteria"/>
</dbReference>
<evidence type="ECO:0000313" key="1">
    <source>
        <dbReference type="EMBL" id="EAW30818.1"/>
    </source>
</evidence>
<dbReference type="AlphaFoldDB" id="A0YEI2"/>
<protein>
    <recommendedName>
        <fullName evidence="3">MaoC-like domain-containing protein</fullName>
    </recommendedName>
</protein>
<dbReference type="InterPro" id="IPR029069">
    <property type="entry name" value="HotDog_dom_sf"/>
</dbReference>
<proteinExistence type="predicted"/>
<organism evidence="1 2">
    <name type="scientific">marine gamma proteobacterium HTCC2143</name>
    <dbReference type="NCBI Taxonomy" id="247633"/>
    <lineage>
        <taxon>Bacteria</taxon>
        <taxon>Pseudomonadati</taxon>
        <taxon>Pseudomonadota</taxon>
        <taxon>Gammaproteobacteria</taxon>
        <taxon>Cellvibrionales</taxon>
        <taxon>Spongiibacteraceae</taxon>
        <taxon>BD1-7 clade</taxon>
    </lineage>
</organism>
<name>A0YEI2_9GAMM</name>
<evidence type="ECO:0008006" key="3">
    <source>
        <dbReference type="Google" id="ProtNLM"/>
    </source>
</evidence>
<keyword evidence="2" id="KW-1185">Reference proteome</keyword>
<dbReference type="SUPFAM" id="SSF54637">
    <property type="entry name" value="Thioesterase/thiol ester dehydrase-isomerase"/>
    <property type="match status" value="1"/>
</dbReference>
<reference evidence="1 2" key="1">
    <citation type="journal article" date="2010" name="J. Bacteriol.">
        <title>Genome sequence of the oligotrophic marine Gammaproteobacterium HTCC2143, isolated from the Oregon Coast.</title>
        <authorList>
            <person name="Oh H.M."/>
            <person name="Kang I."/>
            <person name="Ferriera S."/>
            <person name="Giovannoni S.J."/>
            <person name="Cho J.C."/>
        </authorList>
    </citation>
    <scope>NUCLEOTIDE SEQUENCE [LARGE SCALE GENOMIC DNA]</scope>
    <source>
        <strain evidence="1 2">HTCC2143</strain>
    </source>
</reference>